<dbReference type="InterPro" id="IPR003918">
    <property type="entry name" value="NADH_UbQ_OxRdtase"/>
</dbReference>
<dbReference type="GO" id="GO:0048039">
    <property type="term" value="F:ubiquinone binding"/>
    <property type="evidence" value="ECO:0007669"/>
    <property type="project" value="TreeGrafter"/>
</dbReference>
<feature type="transmembrane region" description="Helical" evidence="1">
    <location>
        <begin position="230"/>
        <end position="254"/>
    </location>
</feature>
<name>G9HRG7_9SPIT</name>
<geneLocation type="mitochondrion" evidence="3"/>
<dbReference type="GO" id="GO:0015990">
    <property type="term" value="P:electron transport coupled proton transport"/>
    <property type="evidence" value="ECO:0007669"/>
    <property type="project" value="TreeGrafter"/>
</dbReference>
<evidence type="ECO:0000256" key="1">
    <source>
        <dbReference type="RuleBase" id="RU003297"/>
    </source>
</evidence>
<keyword evidence="1" id="KW-0813">Transport</keyword>
<dbReference type="PANTHER" id="PTHR43507">
    <property type="entry name" value="NADH-UBIQUINONE OXIDOREDUCTASE CHAIN 4"/>
    <property type="match status" value="1"/>
</dbReference>
<evidence type="ECO:0000259" key="2">
    <source>
        <dbReference type="Pfam" id="PF00361"/>
    </source>
</evidence>
<keyword evidence="1" id="KW-0249">Electron transport</keyword>
<comment type="subcellular location">
    <subcellularLocation>
        <location evidence="1">Mitochondrion membrane</location>
        <topology evidence="1">Multi-pass membrane protein</topology>
    </subcellularLocation>
</comment>
<keyword evidence="1" id="KW-0812">Transmembrane</keyword>
<keyword evidence="1" id="KW-1133">Transmembrane helix</keyword>
<feature type="transmembrane region" description="Helical" evidence="1">
    <location>
        <begin position="71"/>
        <end position="104"/>
    </location>
</feature>
<comment type="similarity">
    <text evidence="1">Belongs to the complex I subunit 4 family.</text>
</comment>
<dbReference type="PANTHER" id="PTHR43507:SF1">
    <property type="entry name" value="NADH-UBIQUINONE OXIDOREDUCTASE CHAIN 4"/>
    <property type="match status" value="1"/>
</dbReference>
<feature type="transmembrane region" description="Helical" evidence="1">
    <location>
        <begin position="275"/>
        <end position="302"/>
    </location>
</feature>
<keyword evidence="1 3" id="KW-0496">Mitochondrion</keyword>
<feature type="transmembrane region" description="Helical" evidence="1">
    <location>
        <begin position="205"/>
        <end position="224"/>
    </location>
</feature>
<feature type="transmembrane region" description="Helical" evidence="1">
    <location>
        <begin position="116"/>
        <end position="138"/>
    </location>
</feature>
<accession>G9HRG7</accession>
<comment type="function">
    <text evidence="1">Core subunit of the mitochondrial membrane respiratory chain NADH dehydrogenase (Complex I) which catalyzes electron transfer from NADH through the respiratory chain, using ubiquinone as an electron acceptor. Essential for the catalytic activity and assembly of complex I.</text>
</comment>
<dbReference type="GO" id="GO:0003954">
    <property type="term" value="F:NADH dehydrogenase activity"/>
    <property type="evidence" value="ECO:0007669"/>
    <property type="project" value="TreeGrafter"/>
</dbReference>
<keyword evidence="1" id="KW-0520">NAD</keyword>
<dbReference type="Pfam" id="PF00361">
    <property type="entry name" value="Proton_antipo_M"/>
    <property type="match status" value="1"/>
</dbReference>
<keyword evidence="1" id="KW-0830">Ubiquinone</keyword>
<protein>
    <recommendedName>
        <fullName evidence="1">NADH-ubiquinone oxidoreductase chain 4</fullName>
        <ecNumber evidence="1">7.1.1.2</ecNumber>
    </recommendedName>
</protein>
<feature type="transmembrane region" description="Helical" evidence="1">
    <location>
        <begin position="356"/>
        <end position="376"/>
    </location>
</feature>
<dbReference type="EMBL" id="JN383843">
    <property type="protein sequence ID" value="AEV66679.1"/>
    <property type="molecule type" value="Genomic_DNA"/>
</dbReference>
<proteinExistence type="inferred from homology"/>
<dbReference type="GO" id="GO:0008137">
    <property type="term" value="F:NADH dehydrogenase (ubiquinone) activity"/>
    <property type="evidence" value="ECO:0007669"/>
    <property type="project" value="UniProtKB-UniRule"/>
</dbReference>
<reference evidence="3" key="1">
    <citation type="journal article" date="2012" name="Genome Biol. Evol.">
        <title>The Oxytricha trifallax Mitochondrial Genome.</title>
        <authorList>
            <person name="Swart E.C."/>
            <person name="Nowacki M."/>
            <person name="Shum J."/>
            <person name="Stiles H."/>
            <person name="Higgins B.P."/>
            <person name="Doak T.G."/>
            <person name="Schotanus K."/>
            <person name="Magrini V.J."/>
            <person name="Minx P."/>
            <person name="Mardis E.R."/>
            <person name="Landweber L.F."/>
        </authorList>
    </citation>
    <scope>NUCLEOTIDE SEQUENCE</scope>
</reference>
<gene>
    <name evidence="3" type="primary">nad4_ii</name>
</gene>
<dbReference type="PRINTS" id="PR01437">
    <property type="entry name" value="NUOXDRDTASE4"/>
</dbReference>
<dbReference type="EC" id="7.1.1.2" evidence="1"/>
<feature type="transmembrane region" description="Helical" evidence="1">
    <location>
        <begin position="178"/>
        <end position="198"/>
    </location>
</feature>
<sequence>MLLFYLFCFVWVTVILKHSLLFFMFFLFYFLVILFFLLILLRYFFFLWNAFNTVFFILYKYAKTRRCVEAAYLMFFWTQFGALFLIFSFLYLFFITGISTFYAISCNSFSQFEINFLFVCWLIGFGVKLPIWPFYGWLPKAHVEASTNFSIFLSGVLVKFAFFGLLKCLFTLQLEPTFYHVYPFLTIGIVDAAFKLFYQIDLKKLVAYSTVVEMHWLTICVLSGNSPLSLASFCMLISHALLSTNSFLLVDAINRRFKTRLITEISGLNFLCPKLFLVILANSLIFLGFPGSIFFIAEFLFFSFSFDLFPVLSIFLLIILYLLAPTFFFRSWMNSMFGFSQFLLNKHFVDLTKKEFLIFSFFIFLMFWLGLTWQSFIF</sequence>
<dbReference type="AlphaFoldDB" id="G9HRG7"/>
<organism evidence="3">
    <name type="scientific">Oxytricha trifallax</name>
    <dbReference type="NCBI Taxonomy" id="1172189"/>
    <lineage>
        <taxon>Eukaryota</taxon>
        <taxon>Sar</taxon>
        <taxon>Alveolata</taxon>
        <taxon>Ciliophora</taxon>
        <taxon>Intramacronucleata</taxon>
        <taxon>Spirotrichea</taxon>
        <taxon>Stichotrichia</taxon>
        <taxon>Sporadotrichida</taxon>
        <taxon>Oxytrichidae</taxon>
        <taxon>Oxytrichinae</taxon>
        <taxon>Oxytricha</taxon>
    </lineage>
</organism>
<dbReference type="InterPro" id="IPR001750">
    <property type="entry name" value="ND/Mrp_TM"/>
</dbReference>
<evidence type="ECO:0000313" key="3">
    <source>
        <dbReference type="EMBL" id="AEV66679.1"/>
    </source>
</evidence>
<feature type="transmembrane region" description="Helical" evidence="1">
    <location>
        <begin position="308"/>
        <end position="329"/>
    </location>
</feature>
<comment type="catalytic activity">
    <reaction evidence="1">
        <text>a ubiquinone + NADH + 5 H(+)(in) = a ubiquinol + NAD(+) + 4 H(+)(out)</text>
        <dbReference type="Rhea" id="RHEA:29091"/>
        <dbReference type="Rhea" id="RHEA-COMP:9565"/>
        <dbReference type="Rhea" id="RHEA-COMP:9566"/>
        <dbReference type="ChEBI" id="CHEBI:15378"/>
        <dbReference type="ChEBI" id="CHEBI:16389"/>
        <dbReference type="ChEBI" id="CHEBI:17976"/>
        <dbReference type="ChEBI" id="CHEBI:57540"/>
        <dbReference type="ChEBI" id="CHEBI:57945"/>
        <dbReference type="EC" id="7.1.1.2"/>
    </reaction>
</comment>
<feature type="transmembrane region" description="Helical" evidence="1">
    <location>
        <begin position="150"/>
        <end position="172"/>
    </location>
</feature>
<feature type="domain" description="NADH:quinone oxidoreductase/Mrp antiporter transmembrane" evidence="2">
    <location>
        <begin position="41"/>
        <end position="316"/>
    </location>
</feature>
<keyword evidence="1" id="KW-0472">Membrane</keyword>
<dbReference type="GO" id="GO:0031966">
    <property type="term" value="C:mitochondrial membrane"/>
    <property type="evidence" value="ECO:0007669"/>
    <property type="project" value="UniProtKB-SubCell"/>
</dbReference>
<keyword evidence="1" id="KW-0679">Respiratory chain</keyword>
<dbReference type="GO" id="GO:0042773">
    <property type="term" value="P:ATP synthesis coupled electron transport"/>
    <property type="evidence" value="ECO:0007669"/>
    <property type="project" value="InterPro"/>
</dbReference>
<feature type="transmembrane region" description="Helical" evidence="1">
    <location>
        <begin position="26"/>
        <end position="59"/>
    </location>
</feature>